<evidence type="ECO:0000313" key="1">
    <source>
        <dbReference type="EMBL" id="MEQ2171787.1"/>
    </source>
</evidence>
<sequence>HSNPIYSRQDPIDIGFQAKMDITSTFSQTHNIPQEIVRSLGTSWNVIGPGKHQ</sequence>
<proteinExistence type="predicted"/>
<accession>A0ABV0NK96</accession>
<dbReference type="EMBL" id="JAHRIO010040975">
    <property type="protein sequence ID" value="MEQ2171787.1"/>
    <property type="molecule type" value="Genomic_DNA"/>
</dbReference>
<comment type="caution">
    <text evidence="1">The sequence shown here is derived from an EMBL/GenBank/DDBJ whole genome shotgun (WGS) entry which is preliminary data.</text>
</comment>
<keyword evidence="2" id="KW-1185">Reference proteome</keyword>
<gene>
    <name evidence="1" type="ORF">GOODEAATRI_014249</name>
</gene>
<dbReference type="Proteomes" id="UP001476798">
    <property type="component" value="Unassembled WGS sequence"/>
</dbReference>
<organism evidence="1 2">
    <name type="scientific">Goodea atripinnis</name>
    <dbReference type="NCBI Taxonomy" id="208336"/>
    <lineage>
        <taxon>Eukaryota</taxon>
        <taxon>Metazoa</taxon>
        <taxon>Chordata</taxon>
        <taxon>Craniata</taxon>
        <taxon>Vertebrata</taxon>
        <taxon>Euteleostomi</taxon>
        <taxon>Actinopterygii</taxon>
        <taxon>Neopterygii</taxon>
        <taxon>Teleostei</taxon>
        <taxon>Neoteleostei</taxon>
        <taxon>Acanthomorphata</taxon>
        <taxon>Ovalentaria</taxon>
        <taxon>Atherinomorphae</taxon>
        <taxon>Cyprinodontiformes</taxon>
        <taxon>Goodeidae</taxon>
        <taxon>Goodea</taxon>
    </lineage>
</organism>
<name>A0ABV0NK96_9TELE</name>
<protein>
    <submittedName>
        <fullName evidence="1">Uncharacterized protein</fullName>
    </submittedName>
</protein>
<reference evidence="1 2" key="1">
    <citation type="submission" date="2021-06" db="EMBL/GenBank/DDBJ databases">
        <authorList>
            <person name="Palmer J.M."/>
        </authorList>
    </citation>
    <scope>NUCLEOTIDE SEQUENCE [LARGE SCALE GENOMIC DNA]</scope>
    <source>
        <strain evidence="1 2">GA_2019</strain>
        <tissue evidence="1">Muscle</tissue>
    </source>
</reference>
<evidence type="ECO:0000313" key="2">
    <source>
        <dbReference type="Proteomes" id="UP001476798"/>
    </source>
</evidence>
<feature type="non-terminal residue" evidence="1">
    <location>
        <position position="1"/>
    </location>
</feature>